<dbReference type="InterPro" id="IPR003661">
    <property type="entry name" value="HisK_dim/P_dom"/>
</dbReference>
<keyword evidence="7" id="KW-0067">ATP-binding</keyword>
<name>A0ABS8H5N7_9SPHN</name>
<evidence type="ECO:0000313" key="11">
    <source>
        <dbReference type="EMBL" id="MCC4233859.1"/>
    </source>
</evidence>
<dbReference type="Pfam" id="PF02518">
    <property type="entry name" value="HATPase_c"/>
    <property type="match status" value="1"/>
</dbReference>
<dbReference type="PANTHER" id="PTHR43065">
    <property type="entry name" value="SENSOR HISTIDINE KINASE"/>
    <property type="match status" value="1"/>
</dbReference>
<keyword evidence="8" id="KW-0902">Two-component regulatory system</keyword>
<dbReference type="InterPro" id="IPR005467">
    <property type="entry name" value="His_kinase_dom"/>
</dbReference>
<dbReference type="PRINTS" id="PR00344">
    <property type="entry name" value="BCTRLSENSOR"/>
</dbReference>
<evidence type="ECO:0000256" key="8">
    <source>
        <dbReference type="ARBA" id="ARBA00023012"/>
    </source>
</evidence>
<dbReference type="PANTHER" id="PTHR43065:SF10">
    <property type="entry name" value="PEROXIDE STRESS-ACTIVATED HISTIDINE KINASE MAK3"/>
    <property type="match status" value="1"/>
</dbReference>
<dbReference type="InterPro" id="IPR000700">
    <property type="entry name" value="PAS-assoc_C"/>
</dbReference>
<dbReference type="SMART" id="SM00388">
    <property type="entry name" value="HisKA"/>
    <property type="match status" value="1"/>
</dbReference>
<dbReference type="Proteomes" id="UP001198830">
    <property type="component" value="Unassembled WGS sequence"/>
</dbReference>
<dbReference type="SUPFAM" id="SSF55785">
    <property type="entry name" value="PYP-like sensor domain (PAS domain)"/>
    <property type="match status" value="1"/>
</dbReference>
<dbReference type="InterPro" id="IPR003594">
    <property type="entry name" value="HATPase_dom"/>
</dbReference>
<reference evidence="11 12" key="1">
    <citation type="submission" date="2021-10" db="EMBL/GenBank/DDBJ databases">
        <title>The diversity and Nitrogen Metabolism of Culturable Nitrate-Utilizing Bacteria Within the Oxygen Minimum Zone of the Changjiang (Yangtze River)Estuary.</title>
        <authorList>
            <person name="Zhang D."/>
            <person name="Zheng J."/>
            <person name="Liu S."/>
            <person name="He W."/>
        </authorList>
    </citation>
    <scope>NUCLEOTIDE SEQUENCE [LARGE SCALE GENOMIC DNA]</scope>
    <source>
        <strain evidence="11 12">FXH275-2</strain>
    </source>
</reference>
<dbReference type="SMART" id="SM00387">
    <property type="entry name" value="HATPase_c"/>
    <property type="match status" value="1"/>
</dbReference>
<evidence type="ECO:0000256" key="2">
    <source>
        <dbReference type="ARBA" id="ARBA00012438"/>
    </source>
</evidence>
<feature type="domain" description="Histidine kinase" evidence="9">
    <location>
        <begin position="183"/>
        <end position="399"/>
    </location>
</feature>
<dbReference type="InterPro" id="IPR035965">
    <property type="entry name" value="PAS-like_dom_sf"/>
</dbReference>
<dbReference type="InterPro" id="IPR036890">
    <property type="entry name" value="HATPase_C_sf"/>
</dbReference>
<keyword evidence="6" id="KW-0418">Kinase</keyword>
<keyword evidence="5" id="KW-0547">Nucleotide-binding</keyword>
<dbReference type="PROSITE" id="PS50109">
    <property type="entry name" value="HIS_KIN"/>
    <property type="match status" value="1"/>
</dbReference>
<dbReference type="Gene3D" id="1.10.287.130">
    <property type="match status" value="1"/>
</dbReference>
<organism evidence="11 12">
    <name type="scientific">Sphingobium soli</name>
    <dbReference type="NCBI Taxonomy" id="1591116"/>
    <lineage>
        <taxon>Bacteria</taxon>
        <taxon>Pseudomonadati</taxon>
        <taxon>Pseudomonadota</taxon>
        <taxon>Alphaproteobacteria</taxon>
        <taxon>Sphingomonadales</taxon>
        <taxon>Sphingomonadaceae</taxon>
        <taxon>Sphingobium</taxon>
    </lineage>
</organism>
<dbReference type="EC" id="2.7.13.3" evidence="2"/>
<dbReference type="PROSITE" id="PS50113">
    <property type="entry name" value="PAC"/>
    <property type="match status" value="1"/>
</dbReference>
<dbReference type="InterPro" id="IPR004358">
    <property type="entry name" value="Sig_transdc_His_kin-like_C"/>
</dbReference>
<dbReference type="EMBL" id="JAJGNP010000013">
    <property type="protein sequence ID" value="MCC4233859.1"/>
    <property type="molecule type" value="Genomic_DNA"/>
</dbReference>
<comment type="caution">
    <text evidence="11">The sequence shown here is derived from an EMBL/GenBank/DDBJ whole genome shotgun (WGS) entry which is preliminary data.</text>
</comment>
<evidence type="ECO:0000259" key="10">
    <source>
        <dbReference type="PROSITE" id="PS50113"/>
    </source>
</evidence>
<protein>
    <recommendedName>
        <fullName evidence="2">histidine kinase</fullName>
        <ecNumber evidence="2">2.7.13.3</ecNumber>
    </recommendedName>
</protein>
<evidence type="ECO:0000256" key="3">
    <source>
        <dbReference type="ARBA" id="ARBA00022553"/>
    </source>
</evidence>
<feature type="domain" description="PAC" evidence="10">
    <location>
        <begin position="113"/>
        <end position="163"/>
    </location>
</feature>
<evidence type="ECO:0000256" key="6">
    <source>
        <dbReference type="ARBA" id="ARBA00022777"/>
    </source>
</evidence>
<sequence length="414" mass="44902">MPANKPPDEFYELVFRTMPIALFRIDTESSADIRSELMALPAELREDFLLARPELLADMARRATIAEANDRAAVLLRAPTAKSLIGTSLTHYWSRRMDSYRRSVTARSSGQYLEEETQVVALDGTIIDVIFAMAPVSHAGRPMTLVGMVDISDRRRAETELAKVQADFAHAARIASLGELTASLAHEVSQPLAAIRLSQEAALRWLEKPATGLEQVRLHVNRIGGHATRAANVIDRVRQMTFASGAARQCCALGSILEDALALVGPQARAAYTNIVVAAHSVRSLILADRIEVEQVIVNLIINALDALKSTEPKSREITVALTESDGVVICTFCDNGPGLTGTAEHRLFDRFFTTKPEGMGLGLAICRTIMEAHNGSITATNRSDGSGTRITLRFPALHTRDALCHAPMGSGEG</sequence>
<proteinExistence type="predicted"/>
<evidence type="ECO:0000256" key="4">
    <source>
        <dbReference type="ARBA" id="ARBA00022679"/>
    </source>
</evidence>
<dbReference type="Gene3D" id="3.30.450.20">
    <property type="entry name" value="PAS domain"/>
    <property type="match status" value="1"/>
</dbReference>
<dbReference type="CDD" id="cd00082">
    <property type="entry name" value="HisKA"/>
    <property type="match status" value="1"/>
</dbReference>
<gene>
    <name evidence="11" type="ORF">LL253_14335</name>
</gene>
<evidence type="ECO:0000313" key="12">
    <source>
        <dbReference type="Proteomes" id="UP001198830"/>
    </source>
</evidence>
<accession>A0ABS8H5N7</accession>
<evidence type="ECO:0000256" key="5">
    <source>
        <dbReference type="ARBA" id="ARBA00022741"/>
    </source>
</evidence>
<evidence type="ECO:0000259" key="9">
    <source>
        <dbReference type="PROSITE" id="PS50109"/>
    </source>
</evidence>
<dbReference type="Gene3D" id="3.30.565.10">
    <property type="entry name" value="Histidine kinase-like ATPase, C-terminal domain"/>
    <property type="match status" value="1"/>
</dbReference>
<dbReference type="SUPFAM" id="SSF55874">
    <property type="entry name" value="ATPase domain of HSP90 chaperone/DNA topoisomerase II/histidine kinase"/>
    <property type="match status" value="1"/>
</dbReference>
<dbReference type="RefSeq" id="WP_228227604.1">
    <property type="nucleotide sequence ID" value="NZ_JAJGNP010000013.1"/>
</dbReference>
<dbReference type="InterPro" id="IPR036097">
    <property type="entry name" value="HisK_dim/P_sf"/>
</dbReference>
<dbReference type="SUPFAM" id="SSF47384">
    <property type="entry name" value="Homodimeric domain of signal transducing histidine kinase"/>
    <property type="match status" value="1"/>
</dbReference>
<evidence type="ECO:0000256" key="1">
    <source>
        <dbReference type="ARBA" id="ARBA00000085"/>
    </source>
</evidence>
<evidence type="ECO:0000256" key="7">
    <source>
        <dbReference type="ARBA" id="ARBA00022840"/>
    </source>
</evidence>
<keyword evidence="12" id="KW-1185">Reference proteome</keyword>
<keyword evidence="4" id="KW-0808">Transferase</keyword>
<keyword evidence="3" id="KW-0597">Phosphoprotein</keyword>
<comment type="catalytic activity">
    <reaction evidence="1">
        <text>ATP + protein L-histidine = ADP + protein N-phospho-L-histidine.</text>
        <dbReference type="EC" id="2.7.13.3"/>
    </reaction>
</comment>